<feature type="compositionally biased region" description="Gly residues" evidence="1">
    <location>
        <begin position="327"/>
        <end position="336"/>
    </location>
</feature>
<dbReference type="PANTHER" id="PTHR46087">
    <property type="entry name" value="PUTATIVE, EXPRESSED-RELATED"/>
    <property type="match status" value="1"/>
</dbReference>
<reference evidence="2 3" key="1">
    <citation type="journal article" date="2005" name="PLoS Biol.">
        <title>The genomes of Oryza sativa: a history of duplications.</title>
        <authorList>
            <person name="Yu J."/>
            <person name="Wang J."/>
            <person name="Lin W."/>
            <person name="Li S."/>
            <person name="Li H."/>
            <person name="Zhou J."/>
            <person name="Ni P."/>
            <person name="Dong W."/>
            <person name="Hu S."/>
            <person name="Zeng C."/>
            <person name="Zhang J."/>
            <person name="Zhang Y."/>
            <person name="Li R."/>
            <person name="Xu Z."/>
            <person name="Li S."/>
            <person name="Li X."/>
            <person name="Zheng H."/>
            <person name="Cong L."/>
            <person name="Lin L."/>
            <person name="Yin J."/>
            <person name="Geng J."/>
            <person name="Li G."/>
            <person name="Shi J."/>
            <person name="Liu J."/>
            <person name="Lv H."/>
            <person name="Li J."/>
            <person name="Wang J."/>
            <person name="Deng Y."/>
            <person name="Ran L."/>
            <person name="Shi X."/>
            <person name="Wang X."/>
            <person name="Wu Q."/>
            <person name="Li C."/>
            <person name="Ren X."/>
            <person name="Wang J."/>
            <person name="Wang X."/>
            <person name="Li D."/>
            <person name="Liu D."/>
            <person name="Zhang X."/>
            <person name="Ji Z."/>
            <person name="Zhao W."/>
            <person name="Sun Y."/>
            <person name="Zhang Z."/>
            <person name="Bao J."/>
            <person name="Han Y."/>
            <person name="Dong L."/>
            <person name="Ji J."/>
            <person name="Chen P."/>
            <person name="Wu S."/>
            <person name="Liu J."/>
            <person name="Xiao Y."/>
            <person name="Bu D."/>
            <person name="Tan J."/>
            <person name="Yang L."/>
            <person name="Ye C."/>
            <person name="Zhang J."/>
            <person name="Xu J."/>
            <person name="Zhou Y."/>
            <person name="Yu Y."/>
            <person name="Zhang B."/>
            <person name="Zhuang S."/>
            <person name="Wei H."/>
            <person name="Liu B."/>
            <person name="Lei M."/>
            <person name="Yu H."/>
            <person name="Li Y."/>
            <person name="Xu H."/>
            <person name="Wei S."/>
            <person name="He X."/>
            <person name="Fang L."/>
            <person name="Zhang Z."/>
            <person name="Zhang Y."/>
            <person name="Huang X."/>
            <person name="Su Z."/>
            <person name="Tong W."/>
            <person name="Li J."/>
            <person name="Tong Z."/>
            <person name="Li S."/>
            <person name="Ye J."/>
            <person name="Wang L."/>
            <person name="Fang L."/>
            <person name="Lei T."/>
            <person name="Chen C."/>
            <person name="Chen H."/>
            <person name="Xu Z."/>
            <person name="Li H."/>
            <person name="Huang H."/>
            <person name="Zhang F."/>
            <person name="Xu H."/>
            <person name="Li N."/>
            <person name="Zhao C."/>
            <person name="Li S."/>
            <person name="Dong L."/>
            <person name="Huang Y."/>
            <person name="Li L."/>
            <person name="Xi Y."/>
            <person name="Qi Q."/>
            <person name="Li W."/>
            <person name="Zhang B."/>
            <person name="Hu W."/>
            <person name="Zhang Y."/>
            <person name="Tian X."/>
            <person name="Jiao Y."/>
            <person name="Liang X."/>
            <person name="Jin J."/>
            <person name="Gao L."/>
            <person name="Zheng W."/>
            <person name="Hao B."/>
            <person name="Liu S."/>
            <person name="Wang W."/>
            <person name="Yuan L."/>
            <person name="Cao M."/>
            <person name="McDermott J."/>
            <person name="Samudrala R."/>
            <person name="Wang J."/>
            <person name="Wong G.K."/>
            <person name="Yang H."/>
        </authorList>
    </citation>
    <scope>NUCLEOTIDE SEQUENCE [LARGE SCALE GENOMIC DNA]</scope>
    <source>
        <strain evidence="3">cv. 93-11</strain>
    </source>
</reference>
<accession>B8AJI4</accession>
<dbReference type="STRING" id="39946.B8AJI4"/>
<sequence length="361" mass="38124">MTMGVVSREVLPACERLCFLCPSLRTRSRHPVKRYKKLLSEIFPKSQDEEPNDRKIGKLCEYISRNPLRVPKITVYLEQKFYKELRVEHFGSVKVVMAIYRKVICSCQEQLCGGVRKDDNDDEEGGTYGGNGKGEQAFVVLMVSSAAASASTSTTASTSAAVSGSVPVGLAAKNPKLMHEGAQDLNLAFPHHHGHALQSPEFTAFPSLKSSTMCNPGGNLAAANGADGAARDAGGICSCGVPSWRVPHAATATVASATSSDCARFLPGHAWRVQAAAPGCLARAALGCKRARWGRLLFPFEDLKLVASATASDANSSGDHQYDHGKNQGGGGGVIGGHETPGFWNSSMLGNGSSNGGGDSW</sequence>
<dbReference type="OMA" id="RRQLGWW"/>
<protein>
    <submittedName>
        <fullName evidence="2">Uncharacterized protein</fullName>
    </submittedName>
</protein>
<evidence type="ECO:0000313" key="2">
    <source>
        <dbReference type="EMBL" id="EEC74114.1"/>
    </source>
</evidence>
<dbReference type="InterPro" id="IPR055296">
    <property type="entry name" value="SRL2-like"/>
</dbReference>
<name>B8AJI4_ORYSI</name>
<feature type="region of interest" description="Disordered" evidence="1">
    <location>
        <begin position="314"/>
        <end position="337"/>
    </location>
</feature>
<dbReference type="PANTHER" id="PTHR46087:SF9">
    <property type="entry name" value="ARM REPEAT SUPERFAMILY PROTEIN"/>
    <property type="match status" value="1"/>
</dbReference>
<gene>
    <name evidence="2" type="ORF">OsI_09170</name>
</gene>
<dbReference type="Proteomes" id="UP000007015">
    <property type="component" value="Chromosome 2"/>
</dbReference>
<organism evidence="2 3">
    <name type="scientific">Oryza sativa subsp. indica</name>
    <name type="common">Rice</name>
    <dbReference type="NCBI Taxonomy" id="39946"/>
    <lineage>
        <taxon>Eukaryota</taxon>
        <taxon>Viridiplantae</taxon>
        <taxon>Streptophyta</taxon>
        <taxon>Embryophyta</taxon>
        <taxon>Tracheophyta</taxon>
        <taxon>Spermatophyta</taxon>
        <taxon>Magnoliopsida</taxon>
        <taxon>Liliopsida</taxon>
        <taxon>Poales</taxon>
        <taxon>Poaceae</taxon>
        <taxon>BOP clade</taxon>
        <taxon>Oryzoideae</taxon>
        <taxon>Oryzeae</taxon>
        <taxon>Oryzinae</taxon>
        <taxon>Oryza</taxon>
        <taxon>Oryza sativa</taxon>
    </lineage>
</organism>
<dbReference type="EMBL" id="CM000127">
    <property type="protein sequence ID" value="EEC74114.1"/>
    <property type="molecule type" value="Genomic_DNA"/>
</dbReference>
<proteinExistence type="predicted"/>
<dbReference type="Gramene" id="BGIOSGA009146-TA">
    <property type="protein sequence ID" value="BGIOSGA009146-PA"/>
    <property type="gene ID" value="BGIOSGA009146"/>
</dbReference>
<dbReference type="AlphaFoldDB" id="B8AJI4"/>
<evidence type="ECO:0000313" key="3">
    <source>
        <dbReference type="Proteomes" id="UP000007015"/>
    </source>
</evidence>
<evidence type="ECO:0000256" key="1">
    <source>
        <dbReference type="SAM" id="MobiDB-lite"/>
    </source>
</evidence>
<keyword evidence="3" id="KW-1185">Reference proteome</keyword>
<dbReference type="HOGENOM" id="CLU_768123_0_0_1"/>